<dbReference type="Proteomes" id="UP000503349">
    <property type="component" value="Chromosome 9"/>
</dbReference>
<organism evidence="1 2">
    <name type="scientific">Channa argus</name>
    <name type="common">Northern snakehead</name>
    <name type="synonym">Ophicephalus argus</name>
    <dbReference type="NCBI Taxonomy" id="215402"/>
    <lineage>
        <taxon>Eukaryota</taxon>
        <taxon>Metazoa</taxon>
        <taxon>Chordata</taxon>
        <taxon>Craniata</taxon>
        <taxon>Vertebrata</taxon>
        <taxon>Euteleostomi</taxon>
        <taxon>Actinopterygii</taxon>
        <taxon>Neopterygii</taxon>
        <taxon>Teleostei</taxon>
        <taxon>Neoteleostei</taxon>
        <taxon>Acanthomorphata</taxon>
        <taxon>Anabantaria</taxon>
        <taxon>Anabantiformes</taxon>
        <taxon>Channoidei</taxon>
        <taxon>Channidae</taxon>
        <taxon>Channa</taxon>
    </lineage>
</organism>
<reference evidence="1 2" key="1">
    <citation type="submission" date="2019-02" db="EMBL/GenBank/DDBJ databases">
        <title>Opniocepnalus argus genome.</title>
        <authorList>
            <person name="Zhou C."/>
            <person name="Xiao S."/>
        </authorList>
    </citation>
    <scope>NUCLEOTIDE SEQUENCE [LARGE SCALE GENOMIC DNA]</scope>
    <source>
        <strain evidence="1">OARG1902GOOAL</strain>
        <tissue evidence="1">Muscle</tissue>
    </source>
</reference>
<proteinExistence type="predicted"/>
<keyword evidence="2" id="KW-1185">Reference proteome</keyword>
<sequence>MQRGPRNWVKSTHGGSGTVIPNVIFTEATREFLWATAKSRQCSEAESSGARRRETNSTFLM</sequence>
<evidence type="ECO:0000313" key="2">
    <source>
        <dbReference type="Proteomes" id="UP000503349"/>
    </source>
</evidence>
<name>A0A6G1PTW4_CHAAH</name>
<reference evidence="2" key="2">
    <citation type="submission" date="2019-02" db="EMBL/GenBank/DDBJ databases">
        <title>Opniocepnalus argus Var Kimnra genome.</title>
        <authorList>
            <person name="Zhou C."/>
            <person name="Xiao S."/>
        </authorList>
    </citation>
    <scope>NUCLEOTIDE SEQUENCE [LARGE SCALE GENOMIC DNA]</scope>
</reference>
<dbReference type="AlphaFoldDB" id="A0A6G1PTW4"/>
<accession>A0A6G1PTW4</accession>
<dbReference type="EMBL" id="CM015720">
    <property type="protein sequence ID" value="KAF3693705.1"/>
    <property type="molecule type" value="Genomic_DNA"/>
</dbReference>
<protein>
    <submittedName>
        <fullName evidence="1">Uncharacterized protein</fullName>
    </submittedName>
</protein>
<gene>
    <name evidence="1" type="ORF">EXN66_Car009381</name>
</gene>
<evidence type="ECO:0000313" key="1">
    <source>
        <dbReference type="EMBL" id="KAF3693705.1"/>
    </source>
</evidence>